<dbReference type="OrthoDB" id="676979at2759"/>
<dbReference type="Proteomes" id="UP000242715">
    <property type="component" value="Unassembled WGS sequence"/>
</dbReference>
<sequence>MALTDKLDKRLPQPLNPFVNELVSIARIAIVCLTESLHSRPTMEQVTKELAMSSLSTMG</sequence>
<gene>
    <name evidence="1" type="ORF">TSUD_164800</name>
</gene>
<accession>A0A2Z6N0S5</accession>
<evidence type="ECO:0008006" key="3">
    <source>
        <dbReference type="Google" id="ProtNLM"/>
    </source>
</evidence>
<reference evidence="2" key="1">
    <citation type="journal article" date="2017" name="Front. Plant Sci.">
        <title>Climate Clever Clovers: New Paradigm to Reduce the Environmental Footprint of Ruminants by Breeding Low Methanogenic Forages Utilizing Haplotype Variation.</title>
        <authorList>
            <person name="Kaur P."/>
            <person name="Appels R."/>
            <person name="Bayer P.E."/>
            <person name="Keeble-Gagnere G."/>
            <person name="Wang J."/>
            <person name="Hirakawa H."/>
            <person name="Shirasawa K."/>
            <person name="Vercoe P."/>
            <person name="Stefanova K."/>
            <person name="Durmic Z."/>
            <person name="Nichols P."/>
            <person name="Revell C."/>
            <person name="Isobe S.N."/>
            <person name="Edwards D."/>
            <person name="Erskine W."/>
        </authorList>
    </citation>
    <scope>NUCLEOTIDE SEQUENCE [LARGE SCALE GENOMIC DNA]</scope>
    <source>
        <strain evidence="2">cv. Daliak</strain>
    </source>
</reference>
<proteinExistence type="predicted"/>
<evidence type="ECO:0000313" key="1">
    <source>
        <dbReference type="EMBL" id="GAU29630.1"/>
    </source>
</evidence>
<protein>
    <recommendedName>
        <fullName evidence="3">Serine-threonine/tyrosine-protein kinase catalytic domain-containing protein</fullName>
    </recommendedName>
</protein>
<organism evidence="1 2">
    <name type="scientific">Trifolium subterraneum</name>
    <name type="common">Subterranean clover</name>
    <dbReference type="NCBI Taxonomy" id="3900"/>
    <lineage>
        <taxon>Eukaryota</taxon>
        <taxon>Viridiplantae</taxon>
        <taxon>Streptophyta</taxon>
        <taxon>Embryophyta</taxon>
        <taxon>Tracheophyta</taxon>
        <taxon>Spermatophyta</taxon>
        <taxon>Magnoliopsida</taxon>
        <taxon>eudicotyledons</taxon>
        <taxon>Gunneridae</taxon>
        <taxon>Pentapetalae</taxon>
        <taxon>rosids</taxon>
        <taxon>fabids</taxon>
        <taxon>Fabales</taxon>
        <taxon>Fabaceae</taxon>
        <taxon>Papilionoideae</taxon>
        <taxon>50 kb inversion clade</taxon>
        <taxon>NPAAA clade</taxon>
        <taxon>Hologalegina</taxon>
        <taxon>IRL clade</taxon>
        <taxon>Trifolieae</taxon>
        <taxon>Trifolium</taxon>
    </lineage>
</organism>
<keyword evidence="2" id="KW-1185">Reference proteome</keyword>
<evidence type="ECO:0000313" key="2">
    <source>
        <dbReference type="Proteomes" id="UP000242715"/>
    </source>
</evidence>
<dbReference type="EMBL" id="DF973401">
    <property type="protein sequence ID" value="GAU29630.1"/>
    <property type="molecule type" value="Genomic_DNA"/>
</dbReference>
<dbReference type="AlphaFoldDB" id="A0A2Z6N0S5"/>
<name>A0A2Z6N0S5_TRISU</name>